<feature type="compositionally biased region" description="Low complexity" evidence="11">
    <location>
        <begin position="104"/>
        <end position="115"/>
    </location>
</feature>
<evidence type="ECO:0000256" key="4">
    <source>
        <dbReference type="ARBA" id="ARBA00022787"/>
    </source>
</evidence>
<dbReference type="SUPFAM" id="SSF48452">
    <property type="entry name" value="TPR-like"/>
    <property type="match status" value="2"/>
</dbReference>
<proteinExistence type="inferred from homology"/>
<feature type="repeat" description="TPR" evidence="10">
    <location>
        <begin position="503"/>
        <end position="536"/>
    </location>
</feature>
<dbReference type="GO" id="GO:0045039">
    <property type="term" value="P:protein insertion into mitochondrial inner membrane"/>
    <property type="evidence" value="ECO:0007669"/>
    <property type="project" value="TreeGrafter"/>
</dbReference>
<evidence type="ECO:0000256" key="7">
    <source>
        <dbReference type="ARBA" id="ARBA00023128"/>
    </source>
</evidence>
<evidence type="ECO:0000313" key="13">
    <source>
        <dbReference type="EMBL" id="TPX41379.1"/>
    </source>
</evidence>
<feature type="region of interest" description="Disordered" evidence="11">
    <location>
        <begin position="73"/>
        <end position="117"/>
    </location>
</feature>
<keyword evidence="6" id="KW-1133">Transmembrane helix</keyword>
<keyword evidence="8" id="KW-0472">Membrane</keyword>
<keyword evidence="5 10" id="KW-0802">TPR repeat</keyword>
<evidence type="ECO:0000313" key="14">
    <source>
        <dbReference type="Proteomes" id="UP000317494"/>
    </source>
</evidence>
<dbReference type="PROSITE" id="PS50005">
    <property type="entry name" value="TPR"/>
    <property type="match status" value="6"/>
</dbReference>
<sequence>MPADTSAAMALKRAASSSSALAGEQAIIDGDAHPSSATEQVKEFAETHWRALAIGAAAVVGVAALAYYINSTASPSTAKSSPKGTSSAQRKPKATKPPADAELSSTKPTIPPSSSLDDVLASSMTASIDSQKSDGPTSYADAVKSRLDPFAEDPATVSPLRRTELAKQAKTDGNRLYGEKKYSEAITHYTRAIDLQPDPVFYSNRAACHAHLQQYEQVIIDCSEALKMDPNYQKAINRRATAYENLGRLRDALNDFTTMCIMEEFKNESTITSTDRILKEIGKNEAQEIFSIRERQLPSETFITAYMDSFRQTSTQTSKITELTAERAGDHLVKDAFSLIRSRKYNDAYETLNKAIKSGDFSVTFEPLAYNLSGTFHFLKGDVDSAMMDFEKACELDPLNVNSLIKRASIYMERNQVDRTLEDFEKAVAVDPNDPDLYYHRGQVRFLTADLAGAADDYRKSISLDPDFVYAHIQLGVAQYKMNDIRDAVATFKQAERKFKNSPEVFNYHGEILLDQQSFQEALENFDKAISLQPSSPLPYINKAILYLQWKQDAATAEALCRKATEVDPMCDIAYAQLAQLLLYQMRIHEALENYDKAIEVTRTEPELVNAISCREAARAQLHVANTYPDLLSRLGRLGR</sequence>
<organism evidence="13 14">
    <name type="scientific">Synchytrium endobioticum</name>
    <dbReference type="NCBI Taxonomy" id="286115"/>
    <lineage>
        <taxon>Eukaryota</taxon>
        <taxon>Fungi</taxon>
        <taxon>Fungi incertae sedis</taxon>
        <taxon>Chytridiomycota</taxon>
        <taxon>Chytridiomycota incertae sedis</taxon>
        <taxon>Chytridiomycetes</taxon>
        <taxon>Synchytriales</taxon>
        <taxon>Synchytriaceae</taxon>
        <taxon>Synchytrium</taxon>
    </lineage>
</organism>
<protein>
    <submittedName>
        <fullName evidence="13">Uncharacterized protein</fullName>
    </submittedName>
</protein>
<keyword evidence="3" id="KW-0677">Repeat</keyword>
<evidence type="ECO:0000256" key="5">
    <source>
        <dbReference type="ARBA" id="ARBA00022803"/>
    </source>
</evidence>
<evidence type="ECO:0000313" key="15">
    <source>
        <dbReference type="Proteomes" id="UP000320475"/>
    </source>
</evidence>
<feature type="repeat" description="TPR" evidence="10">
    <location>
        <begin position="435"/>
        <end position="468"/>
    </location>
</feature>
<evidence type="ECO:0000256" key="2">
    <source>
        <dbReference type="ARBA" id="ARBA00022692"/>
    </source>
</evidence>
<dbReference type="STRING" id="286115.A0A507CQH6"/>
<keyword evidence="14" id="KW-1185">Reference proteome</keyword>
<keyword evidence="2" id="KW-0812">Transmembrane</keyword>
<comment type="similarity">
    <text evidence="9">Belongs to the Tom70 family.</text>
</comment>
<dbReference type="VEuPathDB" id="FungiDB:SeMB42_g05598"/>
<evidence type="ECO:0000256" key="8">
    <source>
        <dbReference type="ARBA" id="ARBA00023136"/>
    </source>
</evidence>
<dbReference type="Proteomes" id="UP000320475">
    <property type="component" value="Unassembled WGS sequence"/>
</dbReference>
<dbReference type="InterPro" id="IPR019734">
    <property type="entry name" value="TPR_rpt"/>
</dbReference>
<evidence type="ECO:0000256" key="10">
    <source>
        <dbReference type="PROSITE-ProRule" id="PRU00339"/>
    </source>
</evidence>
<dbReference type="OrthoDB" id="2942533at2759"/>
<dbReference type="GO" id="GO:0005741">
    <property type="term" value="C:mitochondrial outer membrane"/>
    <property type="evidence" value="ECO:0007669"/>
    <property type="project" value="UniProtKB-SubCell"/>
</dbReference>
<keyword evidence="7" id="KW-0496">Mitochondrion</keyword>
<accession>A0A507CQH6</accession>
<gene>
    <name evidence="12" type="ORF">SeLEV6574_g07090</name>
    <name evidence="13" type="ORF">SeMB42_g05598</name>
</gene>
<evidence type="ECO:0000256" key="11">
    <source>
        <dbReference type="SAM" id="MobiDB-lite"/>
    </source>
</evidence>
<dbReference type="EMBL" id="QEAN01000273">
    <property type="protein sequence ID" value="TPX41379.1"/>
    <property type="molecule type" value="Genomic_DNA"/>
</dbReference>
<feature type="repeat" description="TPR" evidence="10">
    <location>
        <begin position="572"/>
        <end position="605"/>
    </location>
</feature>
<dbReference type="EMBL" id="QEAM01000460">
    <property type="protein sequence ID" value="TPX39621.1"/>
    <property type="molecule type" value="Genomic_DNA"/>
</dbReference>
<dbReference type="GO" id="GO:0030943">
    <property type="term" value="F:mitochondrion targeting sequence binding"/>
    <property type="evidence" value="ECO:0007669"/>
    <property type="project" value="TreeGrafter"/>
</dbReference>
<dbReference type="GO" id="GO:0008320">
    <property type="term" value="F:protein transmembrane transporter activity"/>
    <property type="evidence" value="ECO:0007669"/>
    <property type="project" value="TreeGrafter"/>
</dbReference>
<dbReference type="SMART" id="SM00028">
    <property type="entry name" value="TPR"/>
    <property type="match status" value="10"/>
</dbReference>
<dbReference type="InterPro" id="IPR011990">
    <property type="entry name" value="TPR-like_helical_dom_sf"/>
</dbReference>
<feature type="compositionally biased region" description="Low complexity" evidence="11">
    <location>
        <begin position="73"/>
        <end position="88"/>
    </location>
</feature>
<evidence type="ECO:0000313" key="12">
    <source>
        <dbReference type="EMBL" id="TPX39621.1"/>
    </source>
</evidence>
<dbReference type="Pfam" id="PF13181">
    <property type="entry name" value="TPR_8"/>
    <property type="match status" value="1"/>
</dbReference>
<dbReference type="Proteomes" id="UP000317494">
    <property type="component" value="Unassembled WGS sequence"/>
</dbReference>
<dbReference type="GO" id="GO:0030150">
    <property type="term" value="P:protein import into mitochondrial matrix"/>
    <property type="evidence" value="ECO:0007669"/>
    <property type="project" value="TreeGrafter"/>
</dbReference>
<feature type="repeat" description="TPR" evidence="10">
    <location>
        <begin position="401"/>
        <end position="434"/>
    </location>
</feature>
<dbReference type="PANTHER" id="PTHR46208:SF1">
    <property type="entry name" value="MITOCHONDRIAL IMPORT RECEPTOR SUBUNIT TOM70"/>
    <property type="match status" value="1"/>
</dbReference>
<feature type="repeat" description="TPR" evidence="10">
    <location>
        <begin position="367"/>
        <end position="400"/>
    </location>
</feature>
<dbReference type="Pfam" id="PF13432">
    <property type="entry name" value="TPR_16"/>
    <property type="match status" value="1"/>
</dbReference>
<dbReference type="PANTHER" id="PTHR46208">
    <property type="entry name" value="MITOCHONDRIAL IMPORT RECEPTOR SUBUNIT TOM70"/>
    <property type="match status" value="1"/>
</dbReference>
<evidence type="ECO:0000256" key="6">
    <source>
        <dbReference type="ARBA" id="ARBA00022989"/>
    </source>
</evidence>
<name>A0A507CQH6_9FUNG</name>
<evidence type="ECO:0000256" key="9">
    <source>
        <dbReference type="ARBA" id="ARBA00038030"/>
    </source>
</evidence>
<dbReference type="AlphaFoldDB" id="A0A507CQH6"/>
<dbReference type="Pfam" id="PF13414">
    <property type="entry name" value="TPR_11"/>
    <property type="match status" value="1"/>
</dbReference>
<feature type="repeat" description="TPR" evidence="10">
    <location>
        <begin position="166"/>
        <end position="199"/>
    </location>
</feature>
<comment type="caution">
    <text evidence="13">The sequence shown here is derived from an EMBL/GenBank/DDBJ whole genome shotgun (WGS) entry which is preliminary data.</text>
</comment>
<dbReference type="Gene3D" id="1.25.40.10">
    <property type="entry name" value="Tetratricopeptide repeat domain"/>
    <property type="match status" value="2"/>
</dbReference>
<comment type="subcellular location">
    <subcellularLocation>
        <location evidence="1">Mitochondrion outer membrane</location>
        <topology evidence="1">Single-pass membrane protein</topology>
    </subcellularLocation>
</comment>
<keyword evidence="4" id="KW-1000">Mitochondrion outer membrane</keyword>
<evidence type="ECO:0000256" key="1">
    <source>
        <dbReference type="ARBA" id="ARBA00004572"/>
    </source>
</evidence>
<evidence type="ECO:0000256" key="3">
    <source>
        <dbReference type="ARBA" id="ARBA00022737"/>
    </source>
</evidence>
<reference evidence="14 15" key="1">
    <citation type="journal article" date="2019" name="Sci. Rep.">
        <title>Comparative genomics of chytrid fungi reveal insights into the obligate biotrophic and pathogenic lifestyle of Synchytrium endobioticum.</title>
        <authorList>
            <person name="van de Vossenberg B.T.L.H."/>
            <person name="Warris S."/>
            <person name="Nguyen H.D.T."/>
            <person name="van Gent-Pelzer M.P.E."/>
            <person name="Joly D.L."/>
            <person name="van de Geest H.C."/>
            <person name="Bonants P.J.M."/>
            <person name="Smith D.S."/>
            <person name="Levesque C.A."/>
            <person name="van der Lee T.A.J."/>
        </authorList>
    </citation>
    <scope>NUCLEOTIDE SEQUENCE [LARGE SCALE GENOMIC DNA]</scope>
    <source>
        <strain evidence="12 15">LEV6574</strain>
        <strain evidence="13 14">MB42</strain>
    </source>
</reference>